<proteinExistence type="predicted"/>
<protein>
    <submittedName>
        <fullName evidence="1">Uncharacterized protein</fullName>
    </submittedName>
</protein>
<name>A0A6P1W182_9BACT</name>
<dbReference type="AlphaFoldDB" id="A0A6P1W182"/>
<keyword evidence="2" id="KW-1185">Reference proteome</keyword>
<sequence length="70" mass="8137">MKADQFSLPYLQRPCPKGVVPEVWKAFAECADCSSSERAGKWLAYLEVHRKYYDKDGNRLPVQTEQLKIF</sequence>
<dbReference type="Proteomes" id="UP000464577">
    <property type="component" value="Chromosome"/>
</dbReference>
<dbReference type="RefSeq" id="WP_162389596.1">
    <property type="nucleotide sequence ID" value="NZ_CP045997.1"/>
</dbReference>
<reference evidence="1 2" key="1">
    <citation type="submission" date="2019-11" db="EMBL/GenBank/DDBJ databases">
        <title>Spirosoma endbachense sp. nov., isolated from a natural salt meadow.</title>
        <authorList>
            <person name="Rojas J."/>
            <person name="Ambika Manirajan B."/>
            <person name="Ratering S."/>
            <person name="Suarez C."/>
            <person name="Geissler-Plaum R."/>
            <person name="Schnell S."/>
        </authorList>
    </citation>
    <scope>NUCLEOTIDE SEQUENCE [LARGE SCALE GENOMIC DNA]</scope>
    <source>
        <strain evidence="1 2">I-24</strain>
    </source>
</reference>
<evidence type="ECO:0000313" key="2">
    <source>
        <dbReference type="Proteomes" id="UP000464577"/>
    </source>
</evidence>
<gene>
    <name evidence="1" type="ORF">GJR95_31130</name>
</gene>
<evidence type="ECO:0000313" key="1">
    <source>
        <dbReference type="EMBL" id="QHV99191.1"/>
    </source>
</evidence>
<organism evidence="1 2">
    <name type="scientific">Spirosoma endbachense</name>
    <dbReference type="NCBI Taxonomy" id="2666025"/>
    <lineage>
        <taxon>Bacteria</taxon>
        <taxon>Pseudomonadati</taxon>
        <taxon>Bacteroidota</taxon>
        <taxon>Cytophagia</taxon>
        <taxon>Cytophagales</taxon>
        <taxon>Cytophagaceae</taxon>
        <taxon>Spirosoma</taxon>
    </lineage>
</organism>
<accession>A0A6P1W182</accession>
<dbReference type="EMBL" id="CP045997">
    <property type="protein sequence ID" value="QHV99191.1"/>
    <property type="molecule type" value="Genomic_DNA"/>
</dbReference>
<dbReference type="KEGG" id="senf:GJR95_31130"/>